<dbReference type="Gene3D" id="2.50.20.10">
    <property type="entry name" value="Lipoprotein localisation LolA/LolB/LppX"/>
    <property type="match status" value="1"/>
</dbReference>
<reference evidence="1" key="1">
    <citation type="submission" date="2018-01" db="EMBL/GenBank/DDBJ databases">
        <authorList>
            <person name="Regsiter A."/>
            <person name="William W."/>
        </authorList>
    </citation>
    <scope>NUCLEOTIDE SEQUENCE</scope>
    <source>
        <strain evidence="1">TRIP AH-1</strain>
    </source>
</reference>
<accession>A0A445MYB7</accession>
<dbReference type="Pfam" id="PF07044">
    <property type="entry name" value="DUF1329"/>
    <property type="match status" value="1"/>
</dbReference>
<protein>
    <recommendedName>
        <fullName evidence="2">DUF1329 domain-containing protein</fullName>
    </recommendedName>
</protein>
<evidence type="ECO:0000313" key="1">
    <source>
        <dbReference type="EMBL" id="SPD74476.1"/>
    </source>
</evidence>
<organism evidence="1">
    <name type="scientific">uncultured Desulfobacterium sp</name>
    <dbReference type="NCBI Taxonomy" id="201089"/>
    <lineage>
        <taxon>Bacteria</taxon>
        <taxon>Pseudomonadati</taxon>
        <taxon>Thermodesulfobacteriota</taxon>
        <taxon>Desulfobacteria</taxon>
        <taxon>Desulfobacterales</taxon>
        <taxon>Desulfobacteriaceae</taxon>
        <taxon>Desulfobacterium</taxon>
        <taxon>environmental samples</taxon>
    </lineage>
</organism>
<dbReference type="EMBL" id="OJIN01000146">
    <property type="protein sequence ID" value="SPD74476.1"/>
    <property type="molecule type" value="Genomic_DNA"/>
</dbReference>
<sequence length="446" mass="50852">MGKYINALHPALTLLAFFLFGVTGGHSLAWEVPEKVPGDYEGKWYGIHCPDVPKNEIVGLVDGEEAFPRQTIIDSWGYKAKPIEEVKDLLPETFFNMCSHPEDWGDIRINETAYIPIDKWPGEHRRLMAEATKNNLGTARLDEKGHIANYKNGVPFPGSTNGLEIAWNFVYSRISADELLNRFYLAVVDKTGHTRYMVGEVASLAWKGRLHGENVPCLEPNPKNYDNFFSFGFKSPYDLKGLVGTTHRYDCADKEDDQWLFLPQIRRVRRMSTAQRWDKCPGGVDITYDGTLGFAGKPTNYEWKYLGRKTLLCSHNGKAQLQEIKGKPGGAICDQWYQRVDCILLEYAPKIPAPISKAVMYLDPELYCCYYVEFYDTRARPYLFYAHAFVVSTDGYAGPCGFFVSDVQRIHSSHNYGYEVSLDAKARDINPEFFQMSALQKRFPSR</sequence>
<dbReference type="AlphaFoldDB" id="A0A445MYB7"/>
<evidence type="ECO:0008006" key="2">
    <source>
        <dbReference type="Google" id="ProtNLM"/>
    </source>
</evidence>
<proteinExistence type="predicted"/>
<dbReference type="InterPro" id="IPR010752">
    <property type="entry name" value="DUF1329"/>
</dbReference>
<gene>
    <name evidence="1" type="ORF">PITCH_A230162</name>
</gene>
<name>A0A445MYB7_9BACT</name>
<dbReference type="CDD" id="cd16329">
    <property type="entry name" value="LolA_like"/>
    <property type="match status" value="1"/>
</dbReference>